<feature type="transmembrane region" description="Helical" evidence="2">
    <location>
        <begin position="6"/>
        <end position="27"/>
    </location>
</feature>
<dbReference type="RefSeq" id="WP_085218170.1">
    <property type="nucleotide sequence ID" value="NZ_LT840185.1"/>
</dbReference>
<dbReference type="Gene3D" id="1.10.150.20">
    <property type="entry name" value="5' to 3' exonuclease, C-terminal subdomain"/>
    <property type="match status" value="1"/>
</dbReference>
<feature type="region of interest" description="Disordered" evidence="1">
    <location>
        <begin position="38"/>
        <end position="97"/>
    </location>
</feature>
<dbReference type="AlphaFoldDB" id="A0A1X7GC40"/>
<dbReference type="STRING" id="941907.SAMN06295910_1438"/>
<keyword evidence="2" id="KW-1133">Transmembrane helix</keyword>
<accession>A0A1X7GC40</accession>
<evidence type="ECO:0000313" key="3">
    <source>
        <dbReference type="EMBL" id="SMF66781.1"/>
    </source>
</evidence>
<keyword evidence="4" id="KW-1185">Reference proteome</keyword>
<dbReference type="OrthoDB" id="9807941at2"/>
<gene>
    <name evidence="3" type="ORF">SAMN06295910_1438</name>
</gene>
<dbReference type="EMBL" id="LT840185">
    <property type="protein sequence ID" value="SMF66781.1"/>
    <property type="molecule type" value="Genomic_DNA"/>
</dbReference>
<evidence type="ECO:0000313" key="4">
    <source>
        <dbReference type="Proteomes" id="UP000192934"/>
    </source>
</evidence>
<name>A0A1X7GC40_9SPHN</name>
<feature type="compositionally biased region" description="Basic and acidic residues" evidence="1">
    <location>
        <begin position="39"/>
        <end position="51"/>
    </location>
</feature>
<protein>
    <submittedName>
        <fullName evidence="3">Predicted 5' DNA nuclease, flap endonuclease-1-like, helix-3-turn-helix (H3TH) domain</fullName>
    </submittedName>
</protein>
<proteinExistence type="predicted"/>
<evidence type="ECO:0000256" key="1">
    <source>
        <dbReference type="SAM" id="MobiDB-lite"/>
    </source>
</evidence>
<keyword evidence="3" id="KW-0540">Nuclease</keyword>
<reference evidence="4" key="1">
    <citation type="submission" date="2017-04" db="EMBL/GenBank/DDBJ databases">
        <authorList>
            <person name="Varghese N."/>
            <person name="Submissions S."/>
        </authorList>
    </citation>
    <scope>NUCLEOTIDE SEQUENCE [LARGE SCALE GENOMIC DNA]</scope>
    <source>
        <strain evidence="4">Dd16</strain>
    </source>
</reference>
<organism evidence="3 4">
    <name type="scientific">Allosphingosinicella indica</name>
    <dbReference type="NCBI Taxonomy" id="941907"/>
    <lineage>
        <taxon>Bacteria</taxon>
        <taxon>Pseudomonadati</taxon>
        <taxon>Pseudomonadota</taxon>
        <taxon>Alphaproteobacteria</taxon>
        <taxon>Sphingomonadales</taxon>
        <taxon>Sphingomonadaceae</taxon>
        <taxon>Allosphingosinicella</taxon>
    </lineage>
</organism>
<sequence length="207" mass="22211">MNELFNTYLIPIIVALTIGVIVGVWLFRSRRSGPVVRDTPLERVGQAEDPRPGPGRTHPLGDPLEARPSPLTETPPPPAPVQRQTSSRDGTEGNGLIDQGAAATADVAGSVLGVKAHQELPGADGPPDNLQTLKGVGPKMAAKLNEHGITRFSHIARLSDSELARLDEDMGAFRGRLTRDRVREQADYLARDDRDAFEAKFGKLGGA</sequence>
<keyword evidence="3" id="KW-0255">Endonuclease</keyword>
<dbReference type="Proteomes" id="UP000192934">
    <property type="component" value="Chromosome I"/>
</dbReference>
<dbReference type="GO" id="GO:0004519">
    <property type="term" value="F:endonuclease activity"/>
    <property type="evidence" value="ECO:0007669"/>
    <property type="project" value="UniProtKB-KW"/>
</dbReference>
<keyword evidence="2" id="KW-0812">Transmembrane</keyword>
<keyword evidence="2" id="KW-0472">Membrane</keyword>
<evidence type="ECO:0000256" key="2">
    <source>
        <dbReference type="SAM" id="Phobius"/>
    </source>
</evidence>
<keyword evidence="3" id="KW-0378">Hydrolase</keyword>